<evidence type="ECO:0000313" key="1">
    <source>
        <dbReference type="EMBL" id="MCI69172.1"/>
    </source>
</evidence>
<evidence type="ECO:0000313" key="2">
    <source>
        <dbReference type="Proteomes" id="UP000265520"/>
    </source>
</evidence>
<feature type="non-terminal residue" evidence="1">
    <location>
        <position position="45"/>
    </location>
</feature>
<dbReference type="AlphaFoldDB" id="A0A392U723"/>
<dbReference type="EMBL" id="LXQA010750642">
    <property type="protein sequence ID" value="MCI69172.1"/>
    <property type="molecule type" value="Genomic_DNA"/>
</dbReference>
<dbReference type="Proteomes" id="UP000265520">
    <property type="component" value="Unassembled WGS sequence"/>
</dbReference>
<proteinExistence type="predicted"/>
<reference evidence="1 2" key="1">
    <citation type="journal article" date="2018" name="Front. Plant Sci.">
        <title>Red Clover (Trifolium pratense) and Zigzag Clover (T. medium) - A Picture of Genomic Similarities and Differences.</title>
        <authorList>
            <person name="Dluhosova J."/>
            <person name="Istvanek J."/>
            <person name="Nedelnik J."/>
            <person name="Repkova J."/>
        </authorList>
    </citation>
    <scope>NUCLEOTIDE SEQUENCE [LARGE SCALE GENOMIC DNA]</scope>
    <source>
        <strain evidence="2">cv. 10/8</strain>
        <tissue evidence="1">Leaf</tissue>
    </source>
</reference>
<name>A0A392U723_9FABA</name>
<organism evidence="1 2">
    <name type="scientific">Trifolium medium</name>
    <dbReference type="NCBI Taxonomy" id="97028"/>
    <lineage>
        <taxon>Eukaryota</taxon>
        <taxon>Viridiplantae</taxon>
        <taxon>Streptophyta</taxon>
        <taxon>Embryophyta</taxon>
        <taxon>Tracheophyta</taxon>
        <taxon>Spermatophyta</taxon>
        <taxon>Magnoliopsida</taxon>
        <taxon>eudicotyledons</taxon>
        <taxon>Gunneridae</taxon>
        <taxon>Pentapetalae</taxon>
        <taxon>rosids</taxon>
        <taxon>fabids</taxon>
        <taxon>Fabales</taxon>
        <taxon>Fabaceae</taxon>
        <taxon>Papilionoideae</taxon>
        <taxon>50 kb inversion clade</taxon>
        <taxon>NPAAA clade</taxon>
        <taxon>Hologalegina</taxon>
        <taxon>IRL clade</taxon>
        <taxon>Trifolieae</taxon>
        <taxon>Trifolium</taxon>
    </lineage>
</organism>
<comment type="caution">
    <text evidence="1">The sequence shown here is derived from an EMBL/GenBank/DDBJ whole genome shotgun (WGS) entry which is preliminary data.</text>
</comment>
<protein>
    <submittedName>
        <fullName evidence="1">Uncharacterized protein</fullName>
    </submittedName>
</protein>
<accession>A0A392U723</accession>
<keyword evidence="2" id="KW-1185">Reference proteome</keyword>
<sequence length="45" mass="4961">MTIVEHALKSRLRESEIALKSLQATLGTGRAQILAWPLCWARGAL</sequence>